<keyword evidence="1 4" id="KW-0808">Transferase</keyword>
<keyword evidence="5" id="KW-1185">Reference proteome</keyword>
<dbReference type="Gene3D" id="3.40.630.30">
    <property type="match status" value="1"/>
</dbReference>
<dbReference type="GO" id="GO:0016747">
    <property type="term" value="F:acyltransferase activity, transferring groups other than amino-acyl groups"/>
    <property type="evidence" value="ECO:0007669"/>
    <property type="project" value="InterPro"/>
</dbReference>
<keyword evidence="2" id="KW-0012">Acyltransferase</keyword>
<dbReference type="PANTHER" id="PTHR43420:SF12">
    <property type="entry name" value="N-ACETYLTRANSFERASE DOMAIN-CONTAINING PROTEIN"/>
    <property type="match status" value="1"/>
</dbReference>
<proteinExistence type="predicted"/>
<dbReference type="Pfam" id="PF00583">
    <property type="entry name" value="Acetyltransf_1"/>
    <property type="match status" value="1"/>
</dbReference>
<dbReference type="PANTHER" id="PTHR43420">
    <property type="entry name" value="ACETYLTRANSFERASE"/>
    <property type="match status" value="1"/>
</dbReference>
<dbReference type="AlphaFoldDB" id="A0A4P6Y7S8"/>
<name>A0A4P6Y7S8_9FLAO</name>
<dbReference type="InterPro" id="IPR050680">
    <property type="entry name" value="YpeA/RimI_acetyltransf"/>
</dbReference>
<evidence type="ECO:0000313" key="4">
    <source>
        <dbReference type="EMBL" id="QBN18759.1"/>
    </source>
</evidence>
<sequence length="185" mass="21359">MYWISKLQKMIIFERILFQTLMKTVQKITIEKTTNQNDFDFCALMMAKSDPWITLEMDFNLCVQAFAGASKEVYVVRAENVITGFVILQIEGTFKGYIQTICINEDFRGKGIGTKLLNFCEERILKISPNIFICVSSFNTRALQLYTDFGFKVIGELPHFIKEGFTEILLWKTFGPKIGHQIPKD</sequence>
<evidence type="ECO:0000256" key="1">
    <source>
        <dbReference type="ARBA" id="ARBA00022679"/>
    </source>
</evidence>
<dbReference type="SUPFAM" id="SSF55729">
    <property type="entry name" value="Acyl-CoA N-acyltransferases (Nat)"/>
    <property type="match status" value="1"/>
</dbReference>
<dbReference type="PROSITE" id="PS51186">
    <property type="entry name" value="GNAT"/>
    <property type="match status" value="1"/>
</dbReference>
<dbReference type="EMBL" id="CP037933">
    <property type="protein sequence ID" value="QBN18759.1"/>
    <property type="molecule type" value="Genomic_DNA"/>
</dbReference>
<dbReference type="CDD" id="cd04301">
    <property type="entry name" value="NAT_SF"/>
    <property type="match status" value="1"/>
</dbReference>
<feature type="domain" description="N-acetyltransferase" evidence="3">
    <location>
        <begin position="28"/>
        <end position="175"/>
    </location>
</feature>
<evidence type="ECO:0000256" key="2">
    <source>
        <dbReference type="ARBA" id="ARBA00023315"/>
    </source>
</evidence>
<organism evidence="4 5">
    <name type="scientific">Flavobacterium nackdongense</name>
    <dbReference type="NCBI Taxonomy" id="2547394"/>
    <lineage>
        <taxon>Bacteria</taxon>
        <taxon>Pseudomonadati</taxon>
        <taxon>Bacteroidota</taxon>
        <taxon>Flavobacteriia</taxon>
        <taxon>Flavobacteriales</taxon>
        <taxon>Flavobacteriaceae</taxon>
        <taxon>Flavobacterium</taxon>
    </lineage>
</organism>
<dbReference type="OrthoDB" id="5319888at2"/>
<gene>
    <name evidence="4" type="ORF">E1750_08065</name>
</gene>
<dbReference type="InterPro" id="IPR000182">
    <property type="entry name" value="GNAT_dom"/>
</dbReference>
<dbReference type="InterPro" id="IPR016181">
    <property type="entry name" value="Acyl_CoA_acyltransferase"/>
</dbReference>
<dbReference type="Proteomes" id="UP000291124">
    <property type="component" value="Chromosome"/>
</dbReference>
<accession>A0A4P6Y7S8</accession>
<reference evidence="5" key="1">
    <citation type="submission" date="2019-03" db="EMBL/GenBank/DDBJ databases">
        <title>Flavobacterium sp.</title>
        <authorList>
            <person name="Kim H."/>
        </authorList>
    </citation>
    <scope>NUCLEOTIDE SEQUENCE [LARGE SCALE GENOMIC DNA]</scope>
    <source>
        <strain evidence="5">GS13</strain>
    </source>
</reference>
<evidence type="ECO:0000259" key="3">
    <source>
        <dbReference type="PROSITE" id="PS51186"/>
    </source>
</evidence>
<dbReference type="KEGG" id="fnk:E1750_08065"/>
<protein>
    <submittedName>
        <fullName evidence="4">N-acetyltransferase</fullName>
    </submittedName>
</protein>
<evidence type="ECO:0000313" key="5">
    <source>
        <dbReference type="Proteomes" id="UP000291124"/>
    </source>
</evidence>